<evidence type="ECO:0000313" key="3">
    <source>
        <dbReference type="EMBL" id="SKA96661.1"/>
    </source>
</evidence>
<dbReference type="PANTHER" id="PTHR40448">
    <property type="entry name" value="TWO-COMPONENT SENSOR HISTIDINE KINASE"/>
    <property type="match status" value="1"/>
</dbReference>
<reference evidence="3 4" key="1">
    <citation type="submission" date="2017-02" db="EMBL/GenBank/DDBJ databases">
        <authorList>
            <person name="Peterson S.W."/>
        </authorList>
    </citation>
    <scope>NUCLEOTIDE SEQUENCE [LARGE SCALE GENOMIC DNA]</scope>
    <source>
        <strain evidence="3 4">ATCC 27749</strain>
    </source>
</reference>
<proteinExistence type="predicted"/>
<dbReference type="PANTHER" id="PTHR40448:SF1">
    <property type="entry name" value="TWO-COMPONENT SENSOR HISTIDINE KINASE"/>
    <property type="match status" value="1"/>
</dbReference>
<feature type="transmembrane region" description="Helical" evidence="1">
    <location>
        <begin position="150"/>
        <end position="170"/>
    </location>
</feature>
<organism evidence="3 4">
    <name type="scientific">Gemmiger formicilis</name>
    <dbReference type="NCBI Taxonomy" id="745368"/>
    <lineage>
        <taxon>Bacteria</taxon>
        <taxon>Bacillati</taxon>
        <taxon>Bacillota</taxon>
        <taxon>Clostridia</taxon>
        <taxon>Eubacteriales</taxon>
        <taxon>Gemmiger</taxon>
    </lineage>
</organism>
<dbReference type="Pfam" id="PF14501">
    <property type="entry name" value="HATPase_c_5"/>
    <property type="match status" value="1"/>
</dbReference>
<protein>
    <submittedName>
        <fullName evidence="3">GHKL domain-containing protein</fullName>
    </submittedName>
</protein>
<keyword evidence="1" id="KW-0472">Membrane</keyword>
<dbReference type="STRING" id="745368.SAMN02745178_02736"/>
<feature type="transmembrane region" description="Helical" evidence="1">
    <location>
        <begin position="30"/>
        <end position="49"/>
    </location>
</feature>
<dbReference type="Gene3D" id="3.30.565.10">
    <property type="entry name" value="Histidine kinase-like ATPase, C-terminal domain"/>
    <property type="match status" value="1"/>
</dbReference>
<keyword evidence="1" id="KW-0812">Transmembrane</keyword>
<dbReference type="AlphaFoldDB" id="A0A1T4Y5S3"/>
<dbReference type="CDD" id="cd16935">
    <property type="entry name" value="HATPase_AgrC-ComD-like"/>
    <property type="match status" value="1"/>
</dbReference>
<evidence type="ECO:0000313" key="4">
    <source>
        <dbReference type="Proteomes" id="UP000190286"/>
    </source>
</evidence>
<keyword evidence="1" id="KW-1133">Transmembrane helix</keyword>
<dbReference type="OrthoDB" id="3173688at2"/>
<accession>A0A1T4Y5S3</accession>
<gene>
    <name evidence="3" type="ORF">SAMN02745178_02736</name>
</gene>
<feature type="transmembrane region" description="Helical" evidence="1">
    <location>
        <begin position="56"/>
        <end position="78"/>
    </location>
</feature>
<dbReference type="Proteomes" id="UP000190286">
    <property type="component" value="Unassembled WGS sequence"/>
</dbReference>
<feature type="transmembrane region" description="Helical" evidence="1">
    <location>
        <begin position="182"/>
        <end position="206"/>
    </location>
</feature>
<feature type="domain" description="Sensor histidine kinase NatK-like C-terminal" evidence="2">
    <location>
        <begin position="314"/>
        <end position="419"/>
    </location>
</feature>
<dbReference type="RefSeq" id="WP_078785531.1">
    <property type="nucleotide sequence ID" value="NZ_FUYF01000034.1"/>
</dbReference>
<evidence type="ECO:0000256" key="1">
    <source>
        <dbReference type="SAM" id="Phobius"/>
    </source>
</evidence>
<feature type="transmembrane region" description="Helical" evidence="1">
    <location>
        <begin position="120"/>
        <end position="138"/>
    </location>
</feature>
<name>A0A1T4Y5S3_9FIRM</name>
<dbReference type="GO" id="GO:0042802">
    <property type="term" value="F:identical protein binding"/>
    <property type="evidence" value="ECO:0007669"/>
    <property type="project" value="TreeGrafter"/>
</dbReference>
<dbReference type="EMBL" id="FUYF01000034">
    <property type="protein sequence ID" value="SKA96661.1"/>
    <property type="molecule type" value="Genomic_DNA"/>
</dbReference>
<dbReference type="InterPro" id="IPR032834">
    <property type="entry name" value="NatK-like_C"/>
</dbReference>
<evidence type="ECO:0000259" key="2">
    <source>
        <dbReference type="Pfam" id="PF14501"/>
    </source>
</evidence>
<sequence length="427" mass="48549">MDILIRFDYIVEILLAEWVFLHIYPKRRCFFVRLLVTTAVSLAVGYGCYPKSISQQVAAIVFVQMLFTILVSVIGMYVCCKGTLLSVLSACISGVAIQHIGHHLSRLISLLPGMGTWNRYMAAVVCLFLYAVVFYFIHTSHIKFYENYDVCLTVISIVIVLVCIGITRFSRMGGYGAQSENPYLTISIALYAITCNLLALFIQFFLCRFIRLKSEYAVLQRIRTEEKRQYESSCENSELMNLKYHDLKHKLTALQTRLPEKEIESMQELLQVYDTTYHTGLDVLDIILNEKCRQALAKKISITCMGDGKALRFMDTMDIYSLFGNILENAVEAVENIEPAEKRVISLTIEQRGEMVFIDAMNYCGNKSLTYENGLPITTKTTEYGYHGFGLKSIRAIAEKYNGDVETSLTDGVFKVNVYMMVNDSTN</sequence>
<dbReference type="InterPro" id="IPR036890">
    <property type="entry name" value="HATPase_C_sf"/>
</dbReference>
<dbReference type="GeneID" id="93339159"/>
<keyword evidence="4" id="KW-1185">Reference proteome</keyword>
<dbReference type="SUPFAM" id="SSF55874">
    <property type="entry name" value="ATPase domain of HSP90 chaperone/DNA topoisomerase II/histidine kinase"/>
    <property type="match status" value="1"/>
</dbReference>